<dbReference type="InterPro" id="IPR056319">
    <property type="entry name" value="NOMO_7th"/>
</dbReference>
<dbReference type="Pfam" id="PF23141">
    <property type="entry name" value="Ig_NOMO"/>
    <property type="match status" value="1"/>
</dbReference>
<feature type="domain" description="NOMO seventh transthyretin-like" evidence="12">
    <location>
        <begin position="492"/>
        <end position="557"/>
    </location>
</feature>
<evidence type="ECO:0000259" key="12">
    <source>
        <dbReference type="Pfam" id="PF23141"/>
    </source>
</evidence>
<keyword evidence="5 7" id="KW-1133">Transmembrane helix</keyword>
<evidence type="ECO:0000259" key="11">
    <source>
        <dbReference type="Pfam" id="PF22904"/>
    </source>
</evidence>
<comment type="subcellular location">
    <subcellularLocation>
        <location evidence="1">Endoplasmic reticulum membrane</location>
        <topology evidence="1">Single-pass type I membrane protein</topology>
    </subcellularLocation>
</comment>
<feature type="domain" description="NOMO-like ninth beta-sandwich" evidence="10">
    <location>
        <begin position="642"/>
        <end position="712"/>
    </location>
</feature>
<evidence type="ECO:0000256" key="2">
    <source>
        <dbReference type="ARBA" id="ARBA00022692"/>
    </source>
</evidence>
<dbReference type="InterPro" id="IPR055073">
    <property type="entry name" value="NOMO1-like_9th"/>
</dbReference>
<dbReference type="InterPro" id="IPR055075">
    <property type="entry name" value="NOMO-like_N"/>
</dbReference>
<evidence type="ECO:0000256" key="8">
    <source>
        <dbReference type="SAM" id="SignalP"/>
    </source>
</evidence>
<dbReference type="Pfam" id="PF23194">
    <property type="entry name" value="NOMO_5th"/>
    <property type="match status" value="1"/>
</dbReference>
<dbReference type="AlphaFoldDB" id="A0AAV8Y3B3"/>
<dbReference type="PANTHER" id="PTHR23303">
    <property type="entry name" value="CARBOXYPEPTIDASE REGULATORY REGION-CONTAINING"/>
    <property type="match status" value="1"/>
</dbReference>
<keyword evidence="2 7" id="KW-0812">Transmembrane</keyword>
<evidence type="ECO:0000259" key="13">
    <source>
        <dbReference type="Pfam" id="PF23192"/>
    </source>
</evidence>
<feature type="domain" description="NOMO-like N-terminal beta-sandwich" evidence="9">
    <location>
        <begin position="27"/>
        <end position="111"/>
    </location>
</feature>
<evidence type="ECO:0000256" key="6">
    <source>
        <dbReference type="ARBA" id="ARBA00023136"/>
    </source>
</evidence>
<evidence type="ECO:0000259" key="15">
    <source>
        <dbReference type="Pfam" id="PF23194"/>
    </source>
</evidence>
<feature type="chain" id="PRO_5043350528" description="Nodal modulator 1" evidence="8">
    <location>
        <begin position="21"/>
        <end position="1069"/>
    </location>
</feature>
<keyword evidence="4" id="KW-0256">Endoplasmic reticulum</keyword>
<evidence type="ECO:0000259" key="9">
    <source>
        <dbReference type="Pfam" id="PF22898"/>
    </source>
</evidence>
<name>A0AAV8Y3B3_9CUCU</name>
<dbReference type="InterPro" id="IPR056189">
    <property type="entry name" value="NOMO_3rd"/>
</dbReference>
<dbReference type="GO" id="GO:0030246">
    <property type="term" value="F:carbohydrate binding"/>
    <property type="evidence" value="ECO:0007669"/>
    <property type="project" value="InterPro"/>
</dbReference>
<dbReference type="Pfam" id="PF23193">
    <property type="entry name" value="NOMO_3rd"/>
    <property type="match status" value="1"/>
</dbReference>
<dbReference type="SUPFAM" id="SSF49452">
    <property type="entry name" value="Starch-binding domain-like"/>
    <property type="match status" value="1"/>
</dbReference>
<dbReference type="InterPro" id="IPR013784">
    <property type="entry name" value="Carb-bd-like_fold"/>
</dbReference>
<evidence type="ECO:0000259" key="14">
    <source>
        <dbReference type="Pfam" id="PF23193"/>
    </source>
</evidence>
<proteinExistence type="predicted"/>
<evidence type="ECO:0000256" key="5">
    <source>
        <dbReference type="ARBA" id="ARBA00022989"/>
    </source>
</evidence>
<evidence type="ECO:0000256" key="7">
    <source>
        <dbReference type="SAM" id="Phobius"/>
    </source>
</evidence>
<dbReference type="InterPro" id="IPR056191">
    <property type="entry name" value="NOMO_12th"/>
</dbReference>
<comment type="caution">
    <text evidence="16">The sequence shown here is derived from an EMBL/GenBank/DDBJ whole genome shotgun (WGS) entry which is preliminary data.</text>
</comment>
<keyword evidence="17" id="KW-1185">Reference proteome</keyword>
<feature type="domain" description="NOMO second beta-sandwich" evidence="11">
    <location>
        <begin position="113"/>
        <end position="196"/>
    </location>
</feature>
<dbReference type="InterPro" id="IPR055074">
    <property type="entry name" value="NOMO1-3_2nd"/>
</dbReference>
<protein>
    <recommendedName>
        <fullName evidence="18">Nodal modulator 1</fullName>
    </recommendedName>
</protein>
<dbReference type="EMBL" id="JANEYF010002501">
    <property type="protein sequence ID" value="KAJ8945589.1"/>
    <property type="molecule type" value="Genomic_DNA"/>
</dbReference>
<gene>
    <name evidence="16" type="ORF">NQ314_009109</name>
</gene>
<evidence type="ECO:0000313" key="17">
    <source>
        <dbReference type="Proteomes" id="UP001162156"/>
    </source>
</evidence>
<dbReference type="Pfam" id="PF23192">
    <property type="entry name" value="NOMO_12th"/>
    <property type="match status" value="1"/>
</dbReference>
<dbReference type="Gene3D" id="2.60.40.1120">
    <property type="entry name" value="Carboxypeptidase-like, regulatory domain"/>
    <property type="match status" value="1"/>
</dbReference>
<dbReference type="SUPFAM" id="SSF49478">
    <property type="entry name" value="Cna protein B-type domain"/>
    <property type="match status" value="1"/>
</dbReference>
<dbReference type="InterPro" id="IPR056190">
    <property type="entry name" value="NOMO_5th"/>
</dbReference>
<feature type="transmembrane region" description="Helical" evidence="7">
    <location>
        <begin position="993"/>
        <end position="1016"/>
    </location>
</feature>
<feature type="domain" description="NOMO C-terminal transthyretin-like" evidence="13">
    <location>
        <begin position="876"/>
        <end position="978"/>
    </location>
</feature>
<reference evidence="16" key="1">
    <citation type="journal article" date="2023" name="Insect Mol. Biol.">
        <title>Genome sequencing provides insights into the evolution of gene families encoding plant cell wall-degrading enzymes in longhorned beetles.</title>
        <authorList>
            <person name="Shin N.R."/>
            <person name="Okamura Y."/>
            <person name="Kirsch R."/>
            <person name="Pauchet Y."/>
        </authorList>
    </citation>
    <scope>NUCLEOTIDE SEQUENCE</scope>
    <source>
        <strain evidence="16">RBIC_L_NR</strain>
    </source>
</reference>
<evidence type="ECO:0000256" key="1">
    <source>
        <dbReference type="ARBA" id="ARBA00004115"/>
    </source>
</evidence>
<dbReference type="Pfam" id="PF22904">
    <property type="entry name" value="NOMO1-like_2nd"/>
    <property type="match status" value="1"/>
</dbReference>
<accession>A0AAV8Y3B3</accession>
<evidence type="ECO:0000313" key="16">
    <source>
        <dbReference type="EMBL" id="KAJ8945589.1"/>
    </source>
</evidence>
<sequence>MNEMYYLLVIVLNYVVTISADEVLGCGGFIKSHVPIDFSKVEVKLVTKQGIVKDTTTAAPNNGYYFVPLYDKGELLLELSPPPGWSFEPKQVALSVDGMSDLCSQGKDINFIFQGFGITGKVESLGSDNGGPERVTVQLEFNGDIRTTLTDKDGNFFFTPVFPGNYTVSITHTKYSITFVQVAESNTELPKSSLVIQGYEVKGLVISEGDPVKDATIIAFSKNENKNVLVDGCSKESLEGVQFKNKILCHVASNEAGIFKFGTLPNGQYYVVPHYKGQNIYFQPERIEFTVNHNNLELQDSFEIIGFSIPDDLIFEEIIVRINPSLQELPDILPSAFKVCGEVTSDHSQIVTFSKVGSTKYVQTETFQDGSFCQYLSPGKYEVQVVVSNEDKQKGLQFFPITQTIEVTSEKVLDIIFSQLKSNIYGKVQCIRPNDCEGLTVLLRNGNEKEVSLKVKDNMYSVSDMYPGSYEILLIAYKFCWKISKQVINVNTANVYFKLAGQTSTTRFDISKGRSSYCLEQPGEYLFNLEGCHSYNPKTISYNTDSEINEVLLTAVKHTLKLVVQAEVDFGNIQVSVKIGTDKTEKILKYTSGQYELDILLEPDESAVVIPQSDTIFFSPPILSVQGRDDCVNLGIKFVAVKGKVFKGNVIPPLAEVTITVESTDAETLVVETDAKGNFKFPPLDNKKDYKISAQKNSYVLSGPDKDGNFLAHKLAEVIVEVLDGADNIPLSGVLLSLSGGESYRRNLQSDENGKISFHSLSPSEYFLRPMMKDGKRVAYSAFGQVVSLNDEPEDNMIIVAFGFGNCSHYSEETTCETNGRFRIRGLQPYCSYKVVVKGSVDDKHIVERTAPEFIEINNINRDINNLKLIVFRPATQMDVLVKVYADNIEHYKSLKVKLTREAGSSVVVHTAKVDISAMKLTKDINPGVLLHIPPLPIDERSYSIQLESNLVQNIKWKPQIVHFNANTSFKFIELDFNVKSSISEQPIKQTSIWSLVFIFSILFAIYNIELIANVLRDKFNFNISALTNWIPVPSTNQKNTNDYYDNAQIDQIVQSINNVKRKPKPKKA</sequence>
<keyword evidence="3 8" id="KW-0732">Signal</keyword>
<evidence type="ECO:0000259" key="10">
    <source>
        <dbReference type="Pfam" id="PF22902"/>
    </source>
</evidence>
<feature type="domain" description="NOMO fifth transthyretin-like" evidence="15">
    <location>
        <begin position="338"/>
        <end position="417"/>
    </location>
</feature>
<keyword evidence="6 7" id="KW-0472">Membrane</keyword>
<organism evidence="16 17">
    <name type="scientific">Rhamnusium bicolor</name>
    <dbReference type="NCBI Taxonomy" id="1586634"/>
    <lineage>
        <taxon>Eukaryota</taxon>
        <taxon>Metazoa</taxon>
        <taxon>Ecdysozoa</taxon>
        <taxon>Arthropoda</taxon>
        <taxon>Hexapoda</taxon>
        <taxon>Insecta</taxon>
        <taxon>Pterygota</taxon>
        <taxon>Neoptera</taxon>
        <taxon>Endopterygota</taxon>
        <taxon>Coleoptera</taxon>
        <taxon>Polyphaga</taxon>
        <taxon>Cucujiformia</taxon>
        <taxon>Chrysomeloidea</taxon>
        <taxon>Cerambycidae</taxon>
        <taxon>Lepturinae</taxon>
        <taxon>Rhagiini</taxon>
        <taxon>Rhamnusium</taxon>
    </lineage>
</organism>
<evidence type="ECO:0000256" key="3">
    <source>
        <dbReference type="ARBA" id="ARBA00022729"/>
    </source>
</evidence>
<feature type="signal peptide" evidence="8">
    <location>
        <begin position="1"/>
        <end position="20"/>
    </location>
</feature>
<dbReference type="Pfam" id="PF22898">
    <property type="entry name" value="NOMO1-like_1st"/>
    <property type="match status" value="1"/>
</dbReference>
<dbReference type="PANTHER" id="PTHR23303:SF14">
    <property type="entry name" value="BOS COMPLEX SUBUNIT NOMO1-RELATED"/>
    <property type="match status" value="1"/>
</dbReference>
<dbReference type="GO" id="GO:0005789">
    <property type="term" value="C:endoplasmic reticulum membrane"/>
    <property type="evidence" value="ECO:0007669"/>
    <property type="project" value="UniProtKB-SubCell"/>
</dbReference>
<dbReference type="Pfam" id="PF22902">
    <property type="entry name" value="NOMO1-like_9th"/>
    <property type="match status" value="1"/>
</dbReference>
<feature type="domain" description="NOMO third transthyretin-like" evidence="14">
    <location>
        <begin position="233"/>
        <end position="302"/>
    </location>
</feature>
<dbReference type="Proteomes" id="UP001162156">
    <property type="component" value="Unassembled WGS sequence"/>
</dbReference>
<evidence type="ECO:0000256" key="4">
    <source>
        <dbReference type="ARBA" id="ARBA00022824"/>
    </source>
</evidence>
<evidence type="ECO:0008006" key="18">
    <source>
        <dbReference type="Google" id="ProtNLM"/>
    </source>
</evidence>
<dbReference type="InterPro" id="IPR051417">
    <property type="entry name" value="SDr/BOS_complex"/>
</dbReference>